<gene>
    <name evidence="1" type="ORF">VF08_37090</name>
</gene>
<accession>A0A9Q6EGV6</accession>
<evidence type="ECO:0000313" key="1">
    <source>
        <dbReference type="EMBL" id="PHJ91315.1"/>
    </source>
</evidence>
<reference evidence="1 2" key="1">
    <citation type="submission" date="2015-02" db="EMBL/GenBank/DDBJ databases">
        <title>Nostoc linckia genome annotation.</title>
        <authorList>
            <person name="Zhou Z."/>
        </authorList>
    </citation>
    <scope>NUCLEOTIDE SEQUENCE [LARGE SCALE GENOMIC DNA]</scope>
    <source>
        <strain evidence="2">z8</strain>
    </source>
</reference>
<dbReference type="RefSeq" id="WP_099072798.1">
    <property type="nucleotide sequence ID" value="NZ_LAHD01000231.1"/>
</dbReference>
<organism evidence="1 2">
    <name type="scientific">Nostoc linckia z8</name>
    <dbReference type="NCBI Taxonomy" id="1628746"/>
    <lineage>
        <taxon>Bacteria</taxon>
        <taxon>Bacillati</taxon>
        <taxon>Cyanobacteriota</taxon>
        <taxon>Cyanophyceae</taxon>
        <taxon>Nostocales</taxon>
        <taxon>Nostocaceae</taxon>
        <taxon>Nostoc</taxon>
    </lineage>
</organism>
<name>A0A9Q6EGV6_NOSLI</name>
<evidence type="ECO:0000313" key="2">
    <source>
        <dbReference type="Proteomes" id="UP000222310"/>
    </source>
</evidence>
<proteinExistence type="predicted"/>
<dbReference type="EMBL" id="LAHD01000231">
    <property type="protein sequence ID" value="PHJ91315.1"/>
    <property type="molecule type" value="Genomic_DNA"/>
</dbReference>
<dbReference type="Proteomes" id="UP000222310">
    <property type="component" value="Unassembled WGS sequence"/>
</dbReference>
<dbReference type="GeneID" id="57096527"/>
<dbReference type="AlphaFoldDB" id="A0A9Q6EGV6"/>
<comment type="caution">
    <text evidence="1">The sequence shown here is derived from an EMBL/GenBank/DDBJ whole genome shotgun (WGS) entry which is preliminary data.</text>
</comment>
<sequence length="59" mass="6831">MPYSQFTIDKVKRDLHLTTVEAVRFFPDSIEPVTSSPRLQIILENLPWAIAVDTKKARF</sequence>
<protein>
    <submittedName>
        <fullName evidence="1">Uncharacterized protein</fullName>
    </submittedName>
</protein>